<organism evidence="10 11">
    <name type="scientific">Lolium multiflorum</name>
    <name type="common">Italian ryegrass</name>
    <name type="synonym">Lolium perenne subsp. multiflorum</name>
    <dbReference type="NCBI Taxonomy" id="4521"/>
    <lineage>
        <taxon>Eukaryota</taxon>
        <taxon>Viridiplantae</taxon>
        <taxon>Streptophyta</taxon>
        <taxon>Embryophyta</taxon>
        <taxon>Tracheophyta</taxon>
        <taxon>Spermatophyta</taxon>
        <taxon>Magnoliopsida</taxon>
        <taxon>Liliopsida</taxon>
        <taxon>Poales</taxon>
        <taxon>Poaceae</taxon>
        <taxon>BOP clade</taxon>
        <taxon>Pooideae</taxon>
        <taxon>Poodae</taxon>
        <taxon>Poeae</taxon>
        <taxon>Poeae Chloroplast Group 2 (Poeae type)</taxon>
        <taxon>Loliodinae</taxon>
        <taxon>Loliinae</taxon>
        <taxon>Lolium</taxon>
    </lineage>
</organism>
<keyword evidence="5 8" id="KW-0378">Hydrolase</keyword>
<gene>
    <name evidence="10" type="ORF">QYE76_047409</name>
</gene>
<feature type="active site" evidence="7">
    <location>
        <position position="377"/>
    </location>
</feature>
<dbReference type="GO" id="GO:0004190">
    <property type="term" value="F:aspartic-type endopeptidase activity"/>
    <property type="evidence" value="ECO:0007669"/>
    <property type="project" value="UniProtKB-KW"/>
</dbReference>
<evidence type="ECO:0000313" key="10">
    <source>
        <dbReference type="EMBL" id="KAK1686561.1"/>
    </source>
</evidence>
<reference evidence="10" key="1">
    <citation type="submission" date="2023-07" db="EMBL/GenBank/DDBJ databases">
        <title>A chromosome-level genome assembly of Lolium multiflorum.</title>
        <authorList>
            <person name="Chen Y."/>
            <person name="Copetti D."/>
            <person name="Kolliker R."/>
            <person name="Studer B."/>
        </authorList>
    </citation>
    <scope>NUCLEOTIDE SEQUENCE</scope>
    <source>
        <strain evidence="10">02402/16</strain>
        <tissue evidence="10">Leaf</tissue>
    </source>
</reference>
<dbReference type="SUPFAM" id="SSF50630">
    <property type="entry name" value="Acid proteases"/>
    <property type="match status" value="1"/>
</dbReference>
<dbReference type="PANTHER" id="PTHR13683:SF716">
    <property type="entry name" value="OS06G0119600 PROTEIN"/>
    <property type="match status" value="1"/>
</dbReference>
<dbReference type="PROSITE" id="PS51767">
    <property type="entry name" value="PEPTIDASE_A1"/>
    <property type="match status" value="1"/>
</dbReference>
<dbReference type="InterPro" id="IPR033121">
    <property type="entry name" value="PEPTIDASE_A1"/>
</dbReference>
<dbReference type="GO" id="GO:0006508">
    <property type="term" value="P:proteolysis"/>
    <property type="evidence" value="ECO:0007669"/>
    <property type="project" value="UniProtKB-KW"/>
</dbReference>
<evidence type="ECO:0000256" key="3">
    <source>
        <dbReference type="ARBA" id="ARBA00022729"/>
    </source>
</evidence>
<accession>A0AAD8TRU7</accession>
<evidence type="ECO:0000259" key="9">
    <source>
        <dbReference type="PROSITE" id="PS51767"/>
    </source>
</evidence>
<evidence type="ECO:0000313" key="11">
    <source>
        <dbReference type="Proteomes" id="UP001231189"/>
    </source>
</evidence>
<dbReference type="InterPro" id="IPR021109">
    <property type="entry name" value="Peptidase_aspartic_dom_sf"/>
</dbReference>
<dbReference type="PROSITE" id="PS00141">
    <property type="entry name" value="ASP_PROTEASE"/>
    <property type="match status" value="1"/>
</dbReference>
<keyword evidence="11" id="KW-1185">Reference proteome</keyword>
<dbReference type="FunFam" id="2.40.70.10:FF:000021">
    <property type="entry name" value="Aspartyl protease AED1"/>
    <property type="match status" value="1"/>
</dbReference>
<dbReference type="AlphaFoldDB" id="A0AAD8TRU7"/>
<dbReference type="Pfam" id="PF14543">
    <property type="entry name" value="TAXi_N"/>
    <property type="match status" value="1"/>
</dbReference>
<dbReference type="EMBL" id="JAUUTY010000002">
    <property type="protein sequence ID" value="KAK1686561.1"/>
    <property type="molecule type" value="Genomic_DNA"/>
</dbReference>
<dbReference type="InterPro" id="IPR032861">
    <property type="entry name" value="TAXi_N"/>
</dbReference>
<evidence type="ECO:0000256" key="5">
    <source>
        <dbReference type="ARBA" id="ARBA00022801"/>
    </source>
</evidence>
<name>A0AAD8TRU7_LOLMU</name>
<evidence type="ECO:0000256" key="2">
    <source>
        <dbReference type="ARBA" id="ARBA00022670"/>
    </source>
</evidence>
<keyword evidence="4 8" id="KW-0064">Aspartyl protease</keyword>
<dbReference type="InterPro" id="IPR032799">
    <property type="entry name" value="TAXi_C"/>
</dbReference>
<dbReference type="PANTHER" id="PTHR13683">
    <property type="entry name" value="ASPARTYL PROTEASES"/>
    <property type="match status" value="1"/>
</dbReference>
<evidence type="ECO:0000256" key="1">
    <source>
        <dbReference type="ARBA" id="ARBA00007447"/>
    </source>
</evidence>
<sequence>MPETYVAAGYSIPVEMIMQANKDIYAKKDARHLILKSRKIGIDPKAASASFSPTAHAKGNGHGYRVVAATKFEAKAICFALRVIPASNRTWLPLYHRHGPCSPPPSGQRAPYSTASILRRDQVRADAIQRRLSRKGPSGVSTALGTALGLGTLEYVIAVGLGTPSVRQTVLIDTGSDLSWVQCRPCSQPPCHRQKDAVFDPSKSSTYSPFRCGSPACARLAADNTTNGCSGSNTNRCGYVVKYGDGSNTTGTYSSDTLMLTPSDLVVNFRFGCSHDITGFADTDLTDGLLGLGGDAQSLVSQAGKRAFSYCLPPTASHTGFFTLGVPRVSASRFAVTPLYRAAQSATFYLVKLQAITVAGRRLDVPPSVFSAGAIMDSGTIITRLPPAAYRELRAAFRAEMINMYPPAPPAGILDTCFNLTSVRHLRVPRVALVFDRGVAVELHPTGIIQDGCLAFASNHARRSPGIIGNVQQRTLEVLYDVAGGAVGFRRGAC</sequence>
<dbReference type="FunFam" id="2.40.70.10:FF:000013">
    <property type="entry name" value="Aspartyl protease AED1"/>
    <property type="match status" value="1"/>
</dbReference>
<evidence type="ECO:0000256" key="8">
    <source>
        <dbReference type="RuleBase" id="RU000454"/>
    </source>
</evidence>
<dbReference type="Gene3D" id="2.40.70.10">
    <property type="entry name" value="Acid Proteases"/>
    <property type="match status" value="2"/>
</dbReference>
<feature type="domain" description="Peptidase A1" evidence="9">
    <location>
        <begin position="155"/>
        <end position="490"/>
    </location>
</feature>
<dbReference type="Proteomes" id="UP001231189">
    <property type="component" value="Unassembled WGS sequence"/>
</dbReference>
<keyword evidence="2 8" id="KW-0645">Protease</keyword>
<evidence type="ECO:0000256" key="6">
    <source>
        <dbReference type="ARBA" id="ARBA00023157"/>
    </source>
</evidence>
<dbReference type="InterPro" id="IPR001461">
    <property type="entry name" value="Aspartic_peptidase_A1"/>
</dbReference>
<proteinExistence type="inferred from homology"/>
<comment type="similarity">
    <text evidence="1 8">Belongs to the peptidase A1 family.</text>
</comment>
<dbReference type="InterPro" id="IPR001969">
    <property type="entry name" value="Aspartic_peptidase_AS"/>
</dbReference>
<feature type="active site" evidence="7">
    <location>
        <position position="173"/>
    </location>
</feature>
<evidence type="ECO:0000256" key="7">
    <source>
        <dbReference type="PIRSR" id="PIRSR601461-1"/>
    </source>
</evidence>
<keyword evidence="6" id="KW-1015">Disulfide bond</keyword>
<protein>
    <recommendedName>
        <fullName evidence="9">Peptidase A1 domain-containing protein</fullName>
    </recommendedName>
</protein>
<evidence type="ECO:0000256" key="4">
    <source>
        <dbReference type="ARBA" id="ARBA00022750"/>
    </source>
</evidence>
<comment type="caution">
    <text evidence="10">The sequence shown here is derived from an EMBL/GenBank/DDBJ whole genome shotgun (WGS) entry which is preliminary data.</text>
</comment>
<dbReference type="PRINTS" id="PR00792">
    <property type="entry name" value="PEPSIN"/>
</dbReference>
<dbReference type="Pfam" id="PF14541">
    <property type="entry name" value="TAXi_C"/>
    <property type="match status" value="1"/>
</dbReference>
<keyword evidence="3" id="KW-0732">Signal</keyword>